<dbReference type="EMBL" id="MSFO01000011">
    <property type="protein sequence ID" value="PLB43237.1"/>
    <property type="molecule type" value="Genomic_DNA"/>
</dbReference>
<feature type="region of interest" description="Disordered" evidence="1">
    <location>
        <begin position="1"/>
        <end position="27"/>
    </location>
</feature>
<dbReference type="VEuPathDB" id="FungiDB:P170DRAFT_481184"/>
<dbReference type="GeneID" id="36561540"/>
<evidence type="ECO:0000313" key="2">
    <source>
        <dbReference type="EMBL" id="PLB43237.1"/>
    </source>
</evidence>
<dbReference type="AlphaFoldDB" id="A0A2I2FRJ8"/>
<evidence type="ECO:0000256" key="1">
    <source>
        <dbReference type="SAM" id="MobiDB-lite"/>
    </source>
</evidence>
<reference evidence="2 3" key="1">
    <citation type="submission" date="2016-12" db="EMBL/GenBank/DDBJ databases">
        <title>The genomes of Aspergillus section Nigri reveals drivers in fungal speciation.</title>
        <authorList>
            <consortium name="DOE Joint Genome Institute"/>
            <person name="Vesth T.C."/>
            <person name="Nybo J."/>
            <person name="Theobald S."/>
            <person name="Brandl J."/>
            <person name="Frisvad J.C."/>
            <person name="Nielsen K.F."/>
            <person name="Lyhne E.K."/>
            <person name="Kogle M.E."/>
            <person name="Kuo A."/>
            <person name="Riley R."/>
            <person name="Clum A."/>
            <person name="Nolan M."/>
            <person name="Lipzen A."/>
            <person name="Salamov A."/>
            <person name="Henrissat B."/>
            <person name="Wiebenga A."/>
            <person name="De Vries R.P."/>
            <person name="Grigoriev I.V."/>
            <person name="Mortensen U.H."/>
            <person name="Andersen M.R."/>
            <person name="Baker S.E."/>
        </authorList>
    </citation>
    <scope>NUCLEOTIDE SEQUENCE [LARGE SCALE GENOMIC DNA]</scope>
    <source>
        <strain evidence="2 3">IBT 23096</strain>
    </source>
</reference>
<proteinExistence type="predicted"/>
<keyword evidence="3" id="KW-1185">Reference proteome</keyword>
<comment type="caution">
    <text evidence="2">The sequence shown here is derived from an EMBL/GenBank/DDBJ whole genome shotgun (WGS) entry which is preliminary data.</text>
</comment>
<name>A0A2I2FRJ8_9EURO</name>
<organism evidence="2 3">
    <name type="scientific">Aspergillus steynii IBT 23096</name>
    <dbReference type="NCBI Taxonomy" id="1392250"/>
    <lineage>
        <taxon>Eukaryota</taxon>
        <taxon>Fungi</taxon>
        <taxon>Dikarya</taxon>
        <taxon>Ascomycota</taxon>
        <taxon>Pezizomycotina</taxon>
        <taxon>Eurotiomycetes</taxon>
        <taxon>Eurotiomycetidae</taxon>
        <taxon>Eurotiales</taxon>
        <taxon>Aspergillaceae</taxon>
        <taxon>Aspergillus</taxon>
        <taxon>Aspergillus subgen. Circumdati</taxon>
    </lineage>
</organism>
<gene>
    <name evidence="2" type="ORF">P170DRAFT_481184</name>
</gene>
<dbReference type="OrthoDB" id="5343483at2759"/>
<dbReference type="Proteomes" id="UP000234275">
    <property type="component" value="Unassembled WGS sequence"/>
</dbReference>
<dbReference type="RefSeq" id="XP_024698539.1">
    <property type="nucleotide sequence ID" value="XM_024853842.1"/>
</dbReference>
<accession>A0A2I2FRJ8</accession>
<sequence length="241" mass="27713">MGDFVDEMLDSRVPTNRKATNDLESPPAQRLRRVVPESPNNSIQGILRANSGERLYVRPICWTSRQLQLLNCYFVREEVHLKIGDPPVKSVLKTLRNQEPKRKPISAIARLLAPATSEAKQSDVREILSCYDIHPLLLNDGRVILSYDVRPIPSKRLAFNFGRRSSDSLQKNHKRQQTISKNVKGQHRQSMIQALGPSRSPFLLHPAQWLMYSTSMSPPFRPNFSIVWMPHRNLCPVILFW</sequence>
<evidence type="ECO:0000313" key="3">
    <source>
        <dbReference type="Proteomes" id="UP000234275"/>
    </source>
</evidence>
<protein>
    <submittedName>
        <fullName evidence="2">Uncharacterized protein</fullName>
    </submittedName>
</protein>